<keyword evidence="4" id="KW-0630">Potassium</keyword>
<dbReference type="SUPFAM" id="SSF116726">
    <property type="entry name" value="TrkA C-terminal domain-like"/>
    <property type="match status" value="2"/>
</dbReference>
<dbReference type="InterPro" id="IPR006037">
    <property type="entry name" value="RCK_C"/>
</dbReference>
<dbReference type="InterPro" id="IPR003148">
    <property type="entry name" value="RCK_N"/>
</dbReference>
<dbReference type="InterPro" id="IPR050721">
    <property type="entry name" value="Trk_Ktr_HKT_K-transport"/>
</dbReference>
<dbReference type="SUPFAM" id="SSF51735">
    <property type="entry name" value="NAD(P)-binding Rossmann-fold domains"/>
    <property type="match status" value="2"/>
</dbReference>
<dbReference type="InterPro" id="IPR036291">
    <property type="entry name" value="NAD(P)-bd_dom_sf"/>
</dbReference>
<evidence type="ECO:0000256" key="2">
    <source>
        <dbReference type="ARBA" id="ARBA00022448"/>
    </source>
</evidence>
<keyword evidence="6" id="KW-0406">Ion transport</keyword>
<feature type="domain" description="RCK N-terminal" evidence="7">
    <location>
        <begin position="225"/>
        <end position="344"/>
    </location>
</feature>
<organism evidence="9 10">
    <name type="scientific">Balnearium lithotrophicum</name>
    <dbReference type="NCBI Taxonomy" id="223788"/>
    <lineage>
        <taxon>Bacteria</taxon>
        <taxon>Pseudomonadati</taxon>
        <taxon>Aquificota</taxon>
        <taxon>Aquificia</taxon>
        <taxon>Desulfurobacteriales</taxon>
        <taxon>Desulfurobacteriaceae</taxon>
        <taxon>Balnearium</taxon>
    </lineage>
</organism>
<evidence type="ECO:0000313" key="9">
    <source>
        <dbReference type="EMBL" id="SMO49780.1"/>
    </source>
</evidence>
<keyword evidence="3" id="KW-0633">Potassium transport</keyword>
<dbReference type="Pfam" id="PF02254">
    <property type="entry name" value="TrkA_N"/>
    <property type="match status" value="2"/>
</dbReference>
<dbReference type="Gene3D" id="3.30.70.1450">
    <property type="entry name" value="Regulator of K+ conductance, C-terminal domain"/>
    <property type="match status" value="2"/>
</dbReference>
<gene>
    <name evidence="9" type="ORF">SAMN06269117_10723</name>
</gene>
<dbReference type="Proteomes" id="UP000317315">
    <property type="component" value="Unassembled WGS sequence"/>
</dbReference>
<dbReference type="PROSITE" id="PS51201">
    <property type="entry name" value="RCK_N"/>
    <property type="match status" value="1"/>
</dbReference>
<dbReference type="GO" id="GO:0015079">
    <property type="term" value="F:potassium ion transmembrane transporter activity"/>
    <property type="evidence" value="ECO:0007669"/>
    <property type="project" value="InterPro"/>
</dbReference>
<name>A0A521BT81_9BACT</name>
<protein>
    <recommendedName>
        <fullName evidence="1">Trk system potassium uptake protein TrkA</fullName>
    </recommendedName>
</protein>
<dbReference type="PRINTS" id="PR00335">
    <property type="entry name" value="KUPTAKETRKA"/>
</dbReference>
<proteinExistence type="predicted"/>
<dbReference type="PANTHER" id="PTHR43833:SF5">
    <property type="entry name" value="TRK SYSTEM POTASSIUM UPTAKE PROTEIN TRKA"/>
    <property type="match status" value="1"/>
</dbReference>
<reference evidence="9 10" key="1">
    <citation type="submission" date="2017-05" db="EMBL/GenBank/DDBJ databases">
        <authorList>
            <person name="Varghese N."/>
            <person name="Submissions S."/>
        </authorList>
    </citation>
    <scope>NUCLEOTIDE SEQUENCE [LARGE SCALE GENOMIC DNA]</scope>
    <source>
        <strain evidence="9 10">DSM 16304</strain>
    </source>
</reference>
<evidence type="ECO:0000313" key="10">
    <source>
        <dbReference type="Proteomes" id="UP000317315"/>
    </source>
</evidence>
<accession>A0A521BT81</accession>
<evidence type="ECO:0000256" key="3">
    <source>
        <dbReference type="ARBA" id="ARBA00022538"/>
    </source>
</evidence>
<dbReference type="Gene3D" id="3.40.50.720">
    <property type="entry name" value="NAD(P)-binding Rossmann-like Domain"/>
    <property type="match status" value="2"/>
</dbReference>
<evidence type="ECO:0000256" key="6">
    <source>
        <dbReference type="ARBA" id="ARBA00023065"/>
    </source>
</evidence>
<dbReference type="EMBL" id="FXTM01000007">
    <property type="protein sequence ID" value="SMO49780.1"/>
    <property type="molecule type" value="Genomic_DNA"/>
</dbReference>
<dbReference type="OrthoDB" id="9775180at2"/>
<dbReference type="GO" id="GO:0005886">
    <property type="term" value="C:plasma membrane"/>
    <property type="evidence" value="ECO:0007669"/>
    <property type="project" value="InterPro"/>
</dbReference>
<dbReference type="PANTHER" id="PTHR43833">
    <property type="entry name" value="POTASSIUM CHANNEL PROTEIN 2-RELATED-RELATED"/>
    <property type="match status" value="1"/>
</dbReference>
<evidence type="ECO:0000259" key="7">
    <source>
        <dbReference type="PROSITE" id="PS51201"/>
    </source>
</evidence>
<dbReference type="InterPro" id="IPR036721">
    <property type="entry name" value="RCK_C_sf"/>
</dbReference>
<feature type="domain" description="RCK C-terminal" evidence="8">
    <location>
        <begin position="136"/>
        <end position="220"/>
    </location>
</feature>
<sequence>MKVCIVGAGVVGSYLAKKLSKEGFEVIVVDMDSAKLEAISHSLDVLTVNCDATEVNCLKQVKDSDLFVVVTESDEKNVAITTLVRALLKKEKVVLRVSNKAFSSPPVKEFLGSEVVNILSETVQAVINQIKYPFAIDAIRLEGEGLIIFKLKLDVESSLSGKQIMELSKIRRNIPFTIVAVEREGETIIPSGENFLYPGDVIYVAVKEEDGDKLAEALGIKYEPVKLVFILGYSKFTEELLSQLVNLQLKVKFISPEFERCEEVAGKFSKVDVFHGEISDVELLKEEGIDKADLVIAITDDEEANILSSILSKQLGAKKACSLIFHPEYEGIVNSIGIDVPIVPRKLLASKVYRMLSRKKFLEIFELSKDLEVIEMEVSDKNDGRQLKDAELCNLVVAVKGRNGTEVARGNTLLHKGDVLICIKKR</sequence>
<dbReference type="Pfam" id="PF02080">
    <property type="entry name" value="TrkA_C"/>
    <property type="match status" value="1"/>
</dbReference>
<keyword evidence="2" id="KW-0813">Transport</keyword>
<evidence type="ECO:0000256" key="4">
    <source>
        <dbReference type="ARBA" id="ARBA00022958"/>
    </source>
</evidence>
<keyword evidence="10" id="KW-1185">Reference proteome</keyword>
<dbReference type="PROSITE" id="PS51202">
    <property type="entry name" value="RCK_C"/>
    <property type="match status" value="2"/>
</dbReference>
<feature type="domain" description="RCK C-terminal" evidence="8">
    <location>
        <begin position="360"/>
        <end position="426"/>
    </location>
</feature>
<dbReference type="RefSeq" id="WP_142934764.1">
    <property type="nucleotide sequence ID" value="NZ_FXTM01000007.1"/>
</dbReference>
<evidence type="ECO:0000256" key="5">
    <source>
        <dbReference type="ARBA" id="ARBA00023027"/>
    </source>
</evidence>
<keyword evidence="5" id="KW-0520">NAD</keyword>
<evidence type="ECO:0000259" key="8">
    <source>
        <dbReference type="PROSITE" id="PS51202"/>
    </source>
</evidence>
<dbReference type="InterPro" id="IPR006036">
    <property type="entry name" value="K_uptake_TrkA"/>
</dbReference>
<dbReference type="AlphaFoldDB" id="A0A521BT81"/>
<evidence type="ECO:0000256" key="1">
    <source>
        <dbReference type="ARBA" id="ARBA00017378"/>
    </source>
</evidence>